<keyword evidence="2" id="KW-1133">Transmembrane helix</keyword>
<name>A0ABQ5R6M8_9ACTN</name>
<comment type="caution">
    <text evidence="4">The sequence shown here is derived from an EMBL/GenBank/DDBJ whole genome shotgun (WGS) entry which is preliminary data.</text>
</comment>
<gene>
    <name evidence="4" type="ORF">Pa4123_68180</name>
</gene>
<feature type="transmembrane region" description="Helical" evidence="2">
    <location>
        <begin position="103"/>
        <end position="119"/>
    </location>
</feature>
<proteinExistence type="predicted"/>
<evidence type="ECO:0000256" key="2">
    <source>
        <dbReference type="SAM" id="Phobius"/>
    </source>
</evidence>
<organism evidence="4 5">
    <name type="scientific">Phytohabitans aurantiacus</name>
    <dbReference type="NCBI Taxonomy" id="3016789"/>
    <lineage>
        <taxon>Bacteria</taxon>
        <taxon>Bacillati</taxon>
        <taxon>Actinomycetota</taxon>
        <taxon>Actinomycetes</taxon>
        <taxon>Micromonosporales</taxon>
        <taxon>Micromonosporaceae</taxon>
    </lineage>
</organism>
<keyword evidence="5" id="KW-1185">Reference proteome</keyword>
<evidence type="ECO:0000313" key="5">
    <source>
        <dbReference type="Proteomes" id="UP001144280"/>
    </source>
</evidence>
<feature type="transmembrane region" description="Helical" evidence="2">
    <location>
        <begin position="160"/>
        <end position="180"/>
    </location>
</feature>
<feature type="transmembrane region" description="Helical" evidence="2">
    <location>
        <begin position="254"/>
        <end position="272"/>
    </location>
</feature>
<evidence type="ECO:0000256" key="3">
    <source>
        <dbReference type="SAM" id="SignalP"/>
    </source>
</evidence>
<evidence type="ECO:0000313" key="4">
    <source>
        <dbReference type="EMBL" id="GLI01542.1"/>
    </source>
</evidence>
<dbReference type="PANTHER" id="PTHR40761:SF1">
    <property type="entry name" value="CONSERVED INTEGRAL MEMBRANE ALANINE VALINE AND LEUCINE RICH PROTEIN-RELATED"/>
    <property type="match status" value="1"/>
</dbReference>
<feature type="region of interest" description="Disordered" evidence="1">
    <location>
        <begin position="278"/>
        <end position="306"/>
    </location>
</feature>
<keyword evidence="2" id="KW-0812">Transmembrane</keyword>
<feature type="transmembrane region" description="Helical" evidence="2">
    <location>
        <begin position="222"/>
        <end position="242"/>
    </location>
</feature>
<feature type="signal peptide" evidence="3">
    <location>
        <begin position="1"/>
        <end position="19"/>
    </location>
</feature>
<evidence type="ECO:0000256" key="1">
    <source>
        <dbReference type="SAM" id="MobiDB-lite"/>
    </source>
</evidence>
<reference evidence="4" key="1">
    <citation type="submission" date="2022-12" db="EMBL/GenBank/DDBJ databases">
        <title>New Phytohabitans aurantiacus sp. RD004123 nov., an actinomycete isolated from soil.</title>
        <authorList>
            <person name="Triningsih D.W."/>
            <person name="Harunari E."/>
            <person name="Igarashi Y."/>
        </authorList>
    </citation>
    <scope>NUCLEOTIDE SEQUENCE</scope>
    <source>
        <strain evidence="4">RD004123</strain>
    </source>
</reference>
<feature type="chain" id="PRO_5047204563" description="Integral membrane protein" evidence="3">
    <location>
        <begin position="20"/>
        <end position="306"/>
    </location>
</feature>
<dbReference type="EMBL" id="BSDI01000046">
    <property type="protein sequence ID" value="GLI01542.1"/>
    <property type="molecule type" value="Genomic_DNA"/>
</dbReference>
<accession>A0ABQ5R6M8</accession>
<feature type="transmembrane region" description="Helical" evidence="2">
    <location>
        <begin position="131"/>
        <end position="148"/>
    </location>
</feature>
<keyword evidence="3" id="KW-0732">Signal</keyword>
<dbReference type="NCBIfam" id="NF038012">
    <property type="entry name" value="DMT_1"/>
    <property type="match status" value="1"/>
</dbReference>
<dbReference type="RefSeq" id="WP_281902657.1">
    <property type="nucleotide sequence ID" value="NZ_BSDI01000046.1"/>
</dbReference>
<protein>
    <recommendedName>
        <fullName evidence="6">Integral membrane protein</fullName>
    </recommendedName>
</protein>
<keyword evidence="2" id="KW-0472">Membrane</keyword>
<evidence type="ECO:0008006" key="6">
    <source>
        <dbReference type="Google" id="ProtNLM"/>
    </source>
</evidence>
<dbReference type="PANTHER" id="PTHR40761">
    <property type="entry name" value="CONSERVED INTEGRAL MEMBRANE ALANINE VALINE AND LEUCINE RICH PROTEIN-RELATED"/>
    <property type="match status" value="1"/>
</dbReference>
<feature type="transmembrane region" description="Helical" evidence="2">
    <location>
        <begin position="192"/>
        <end position="210"/>
    </location>
</feature>
<dbReference type="Proteomes" id="UP001144280">
    <property type="component" value="Unassembled WGS sequence"/>
</dbReference>
<sequence>MSALALAVLFAIASAAAYAGGAVTQERLAADAERHTVLALLKLGRWWLAVGLNAAGGALHVAALAYGPLSLVQPLGLLTLVLALPMGAALVSKRVATEHWRGAGLTIAGLMVLLVLVGPGNTATVLTTGRATTLAVVAVIAVLAVMVAAKYAKASIARSILYAVASGVAFAVASALTQTVTLRASTDGASTLVSPVALVLAAMSVGGLLLSQVAYRDSGLGAPLATVSLANPIASAVIGMALLGERFAGGGRGAVVALSAAAVAAAGVVMLTRPAEVEEATTEAPVDTQPLEVPKPRESEPVVLVA</sequence>
<feature type="transmembrane region" description="Helical" evidence="2">
    <location>
        <begin position="71"/>
        <end position="91"/>
    </location>
</feature>